<accession>A0ABP1GE07</accession>
<keyword evidence="3 8" id="KW-0812">Transmembrane</keyword>
<evidence type="ECO:0000256" key="8">
    <source>
        <dbReference type="RuleBase" id="RU363111"/>
    </source>
</evidence>
<organism evidence="9 10">
    <name type="scientific">Coccomyxa viridis</name>
    <dbReference type="NCBI Taxonomy" id="1274662"/>
    <lineage>
        <taxon>Eukaryota</taxon>
        <taxon>Viridiplantae</taxon>
        <taxon>Chlorophyta</taxon>
        <taxon>core chlorophytes</taxon>
        <taxon>Trebouxiophyceae</taxon>
        <taxon>Trebouxiophyceae incertae sedis</taxon>
        <taxon>Coccomyxaceae</taxon>
        <taxon>Coccomyxa</taxon>
    </lineage>
</organism>
<dbReference type="PANTHER" id="PTHR23137">
    <property type="entry name" value="VESICLE TRANSPORT PROTEIN-RELATED"/>
    <property type="match status" value="1"/>
</dbReference>
<evidence type="ECO:0000256" key="5">
    <source>
        <dbReference type="ARBA" id="ARBA00022989"/>
    </source>
</evidence>
<dbReference type="PANTHER" id="PTHR23137:SF6">
    <property type="entry name" value="VESICLE TRANSPORT PROTEIN"/>
    <property type="match status" value="1"/>
</dbReference>
<protein>
    <recommendedName>
        <fullName evidence="8">Vesicle transport protein</fullName>
    </recommendedName>
</protein>
<comment type="subcellular location">
    <subcellularLocation>
        <location evidence="1 8">Membrane</location>
        <topology evidence="1 8">Multi-pass membrane protein</topology>
    </subcellularLocation>
</comment>
<comment type="similarity">
    <text evidence="7 8">Belongs to the SFT2 family.</text>
</comment>
<dbReference type="SUPFAM" id="SSF103473">
    <property type="entry name" value="MFS general substrate transporter"/>
    <property type="match status" value="1"/>
</dbReference>
<keyword evidence="10" id="KW-1185">Reference proteome</keyword>
<sequence>MSFWKTTPDPEAVPAAVPAQQEGSGWWVKFKDRVMGEPEPLEVEEPSLLQQAREATTLNRTQRLYGFAFCLGLALLFGTMASFFFLFPTRFAVLYTLSNVLMISSTMFLMGPLRQLSKMFEKGRIVATLVYLVFMALTLFCAIKLQSLILTLLCFIVQLLAMVWYSLSFIPFAREMAWKMVSRCFS</sequence>
<evidence type="ECO:0000256" key="7">
    <source>
        <dbReference type="ARBA" id="ARBA00025800"/>
    </source>
</evidence>
<reference evidence="9 10" key="1">
    <citation type="submission" date="2024-06" db="EMBL/GenBank/DDBJ databases">
        <authorList>
            <person name="Kraege A."/>
            <person name="Thomma B."/>
        </authorList>
    </citation>
    <scope>NUCLEOTIDE SEQUENCE [LARGE SCALE GENOMIC DNA]</scope>
</reference>
<keyword evidence="6 8" id="KW-0472">Membrane</keyword>
<name>A0ABP1GE07_9CHLO</name>
<gene>
    <name evidence="9" type="primary">g11614</name>
    <name evidence="9" type="ORF">VP750_LOCUS10379</name>
</gene>
<proteinExistence type="inferred from homology"/>
<evidence type="ECO:0000256" key="1">
    <source>
        <dbReference type="ARBA" id="ARBA00004141"/>
    </source>
</evidence>
<comment type="function">
    <text evidence="8">May be involved in fusion of retrograde transport vesicles derived from an endocytic compartment with the Golgi complex.</text>
</comment>
<dbReference type="InterPro" id="IPR007305">
    <property type="entry name" value="Vesicle_transpt_Got1/SFT2"/>
</dbReference>
<feature type="transmembrane region" description="Helical" evidence="8">
    <location>
        <begin position="64"/>
        <end position="87"/>
    </location>
</feature>
<comment type="caution">
    <text evidence="9">The sequence shown here is derived from an EMBL/GenBank/DDBJ whole genome shotgun (WGS) entry which is preliminary data.</text>
</comment>
<dbReference type="EMBL" id="CAXHTA020000018">
    <property type="protein sequence ID" value="CAL5228473.1"/>
    <property type="molecule type" value="Genomic_DNA"/>
</dbReference>
<evidence type="ECO:0000256" key="3">
    <source>
        <dbReference type="ARBA" id="ARBA00022692"/>
    </source>
</evidence>
<evidence type="ECO:0000256" key="4">
    <source>
        <dbReference type="ARBA" id="ARBA00022927"/>
    </source>
</evidence>
<feature type="transmembrane region" description="Helical" evidence="8">
    <location>
        <begin position="125"/>
        <end position="143"/>
    </location>
</feature>
<dbReference type="Proteomes" id="UP001497392">
    <property type="component" value="Unassembled WGS sequence"/>
</dbReference>
<feature type="transmembrane region" description="Helical" evidence="8">
    <location>
        <begin position="93"/>
        <end position="113"/>
    </location>
</feature>
<evidence type="ECO:0000313" key="9">
    <source>
        <dbReference type="EMBL" id="CAL5228473.1"/>
    </source>
</evidence>
<dbReference type="Pfam" id="PF04178">
    <property type="entry name" value="Got1"/>
    <property type="match status" value="1"/>
</dbReference>
<evidence type="ECO:0000256" key="2">
    <source>
        <dbReference type="ARBA" id="ARBA00022448"/>
    </source>
</evidence>
<evidence type="ECO:0000256" key="6">
    <source>
        <dbReference type="ARBA" id="ARBA00023136"/>
    </source>
</evidence>
<evidence type="ECO:0000313" key="10">
    <source>
        <dbReference type="Proteomes" id="UP001497392"/>
    </source>
</evidence>
<keyword evidence="2 8" id="KW-0813">Transport</keyword>
<dbReference type="InterPro" id="IPR036259">
    <property type="entry name" value="MFS_trans_sf"/>
</dbReference>
<dbReference type="InterPro" id="IPR011691">
    <property type="entry name" value="Vesicle_transpt_SFT2"/>
</dbReference>
<keyword evidence="4 8" id="KW-0653">Protein transport</keyword>
<feature type="transmembrane region" description="Helical" evidence="8">
    <location>
        <begin position="149"/>
        <end position="173"/>
    </location>
</feature>
<keyword evidence="5 8" id="KW-1133">Transmembrane helix</keyword>